<protein>
    <submittedName>
        <fullName evidence="1">Uncharacterized protein</fullName>
    </submittedName>
</protein>
<dbReference type="Proteomes" id="UP000230423">
    <property type="component" value="Unassembled WGS sequence"/>
</dbReference>
<evidence type="ECO:0000313" key="1">
    <source>
        <dbReference type="EMBL" id="PIO76076.1"/>
    </source>
</evidence>
<gene>
    <name evidence="1" type="ORF">TELCIR_01846</name>
</gene>
<dbReference type="EMBL" id="KZ345081">
    <property type="protein sequence ID" value="PIO76076.1"/>
    <property type="molecule type" value="Genomic_DNA"/>
</dbReference>
<dbReference type="AlphaFoldDB" id="A0A2G9V100"/>
<keyword evidence="2" id="KW-1185">Reference proteome</keyword>
<sequence length="100" mass="11303">MNLLLVQCGGANDDNQQTAGCVSKYCPYLVRRSVFPLLDGERKEWRGLEINECSTMRLFDTLIKLLTDSLLNCTNTTEVPHASDFLSIRLNAFISRNVYA</sequence>
<dbReference type="OrthoDB" id="10471651at2759"/>
<evidence type="ECO:0000313" key="2">
    <source>
        <dbReference type="Proteomes" id="UP000230423"/>
    </source>
</evidence>
<organism evidence="1 2">
    <name type="scientific">Teladorsagia circumcincta</name>
    <name type="common">Brown stomach worm</name>
    <name type="synonym">Ostertagia circumcincta</name>
    <dbReference type="NCBI Taxonomy" id="45464"/>
    <lineage>
        <taxon>Eukaryota</taxon>
        <taxon>Metazoa</taxon>
        <taxon>Ecdysozoa</taxon>
        <taxon>Nematoda</taxon>
        <taxon>Chromadorea</taxon>
        <taxon>Rhabditida</taxon>
        <taxon>Rhabditina</taxon>
        <taxon>Rhabditomorpha</taxon>
        <taxon>Strongyloidea</taxon>
        <taxon>Trichostrongylidae</taxon>
        <taxon>Teladorsagia</taxon>
    </lineage>
</organism>
<reference evidence="1 2" key="1">
    <citation type="submission" date="2015-09" db="EMBL/GenBank/DDBJ databases">
        <title>Draft genome of the parasitic nematode Teladorsagia circumcincta isolate WARC Sus (inbred).</title>
        <authorList>
            <person name="Mitreva M."/>
        </authorList>
    </citation>
    <scope>NUCLEOTIDE SEQUENCE [LARGE SCALE GENOMIC DNA]</scope>
    <source>
        <strain evidence="1 2">S</strain>
    </source>
</reference>
<proteinExistence type="predicted"/>
<name>A0A2G9V100_TELCI</name>
<accession>A0A2G9V100</accession>